<feature type="signal peptide" evidence="1">
    <location>
        <begin position="1"/>
        <end position="19"/>
    </location>
</feature>
<sequence length="310" mass="36517">MGKLILLLIASYLYLFVEANIGEIYSFESNNYRQYRIGVRSDATVGIALYSAEEYRIVRALNGRSDSVSFQSVKERNKYLRHQDFILKLHQVDLYSDLFKNDASFIICPNKYYPGYVSLESTNYPGYFLRHQDFTVKLQKEQPQEELFRRDASFRLVQLGISYIGQQYLLQSNNYLRYRIGVRSDDTAAIILNSLDQFRVVKALNGREDSVSLQSVINGLKYLRHQNFILKLNQVDLYSELFKNDASFIMRKNYYYPNYVSFESTNYPGYFLRHQDFTIKLQQEQPFDELFKKDASFSLLSISSILMELY</sequence>
<dbReference type="Proteomes" id="UP001652625">
    <property type="component" value="Chromosome 01"/>
</dbReference>
<dbReference type="SUPFAM" id="SSF110221">
    <property type="entry name" value="AbfB domain"/>
    <property type="match status" value="4"/>
</dbReference>
<reference evidence="4" key="2">
    <citation type="submission" date="2025-08" db="UniProtKB">
        <authorList>
            <consortium name="RefSeq"/>
        </authorList>
    </citation>
    <scope>IDENTIFICATION</scope>
</reference>
<evidence type="ECO:0000259" key="2">
    <source>
        <dbReference type="Pfam" id="PF05270"/>
    </source>
</evidence>
<keyword evidence="1" id="KW-0732">Signal</keyword>
<dbReference type="InterPro" id="IPR007934">
    <property type="entry name" value="AbfB_ABD"/>
</dbReference>
<accession>A0ABM4B7S6</accession>
<evidence type="ECO:0000313" key="3">
    <source>
        <dbReference type="Proteomes" id="UP001652625"/>
    </source>
</evidence>
<protein>
    <submittedName>
        <fullName evidence="4">Uncharacterized protein LOC136075491</fullName>
    </submittedName>
</protein>
<organism evidence="3 4">
    <name type="scientific">Hydra vulgaris</name>
    <name type="common">Hydra</name>
    <name type="synonym">Hydra attenuata</name>
    <dbReference type="NCBI Taxonomy" id="6087"/>
    <lineage>
        <taxon>Eukaryota</taxon>
        <taxon>Metazoa</taxon>
        <taxon>Cnidaria</taxon>
        <taxon>Hydrozoa</taxon>
        <taxon>Hydroidolina</taxon>
        <taxon>Anthoathecata</taxon>
        <taxon>Aplanulata</taxon>
        <taxon>Hydridae</taxon>
        <taxon>Hydra</taxon>
    </lineage>
</organism>
<proteinExistence type="predicted"/>
<reference evidence="3" key="1">
    <citation type="submission" date="2025-05" db="UniProtKB">
        <authorList>
            <consortium name="RefSeq"/>
        </authorList>
    </citation>
    <scope>NUCLEOTIDE SEQUENCE [LARGE SCALE GENOMIC DNA]</scope>
</reference>
<dbReference type="Pfam" id="PF05270">
    <property type="entry name" value="AbfB"/>
    <property type="match status" value="2"/>
</dbReference>
<feature type="chain" id="PRO_5046927361" evidence="1">
    <location>
        <begin position="20"/>
        <end position="310"/>
    </location>
</feature>
<evidence type="ECO:0000256" key="1">
    <source>
        <dbReference type="SAM" id="SignalP"/>
    </source>
</evidence>
<gene>
    <name evidence="4" type="primary">LOC136075491</name>
</gene>
<dbReference type="RefSeq" id="XP_065644917.1">
    <property type="nucleotide sequence ID" value="XM_065788845.1"/>
</dbReference>
<dbReference type="Gene3D" id="2.80.10.50">
    <property type="match status" value="2"/>
</dbReference>
<evidence type="ECO:0000313" key="4">
    <source>
        <dbReference type="RefSeq" id="XP_065644917.1"/>
    </source>
</evidence>
<dbReference type="InterPro" id="IPR036195">
    <property type="entry name" value="AbfB_ABD_sf"/>
</dbReference>
<dbReference type="GeneID" id="136075491"/>
<name>A0ABM4B7S6_HYDVU</name>
<feature type="domain" description="Alpha-L-arabinofuranosidase B arabinose-binding" evidence="2">
    <location>
        <begin position="188"/>
        <end position="298"/>
    </location>
</feature>
<feature type="domain" description="Alpha-L-arabinofuranosidase B arabinose-binding" evidence="2">
    <location>
        <begin position="49"/>
        <end position="155"/>
    </location>
</feature>
<keyword evidence="3" id="KW-1185">Reference proteome</keyword>